<dbReference type="AlphaFoldDB" id="A0A5E8CIF0"/>
<organism evidence="1">
    <name type="scientific">seawater metagenome</name>
    <dbReference type="NCBI Taxonomy" id="1561972"/>
    <lineage>
        <taxon>unclassified sequences</taxon>
        <taxon>metagenomes</taxon>
        <taxon>ecological metagenomes</taxon>
    </lineage>
</organism>
<name>A0A5E8CIF0_9ZZZZ</name>
<gene>
    <name evidence="1" type="ORF">CPAV1605_131</name>
</gene>
<evidence type="ECO:0000313" key="1">
    <source>
        <dbReference type="EMBL" id="VVU94409.1"/>
    </source>
</evidence>
<reference evidence="1" key="1">
    <citation type="submission" date="2019-09" db="EMBL/GenBank/DDBJ databases">
        <authorList>
            <person name="Needham M D."/>
        </authorList>
    </citation>
    <scope>NUCLEOTIDE SEQUENCE</scope>
</reference>
<proteinExistence type="predicted"/>
<sequence>MKKNNLLIGTFLIYNLLKTEDNKRYHNKYNYYDNIPCNFPFKAFVDNTASKSSKSKRYTLVTFDRLNKIGYITSHSIQSGANIIIHTLHIVNYDESLYAIYKGTSNNLDPNSVNFWQKSMGEYAPRVINGHLYHRIVFFN</sequence>
<accession>A0A5E8CIF0</accession>
<protein>
    <submittedName>
        <fullName evidence="1">Uncharacterized protein</fullName>
    </submittedName>
</protein>
<dbReference type="EMBL" id="CABVLZ010000001">
    <property type="protein sequence ID" value="VVU94409.1"/>
    <property type="molecule type" value="Genomic_DNA"/>
</dbReference>